<dbReference type="EMBL" id="VUJU01016244">
    <property type="protein sequence ID" value="KAF0690158.1"/>
    <property type="molecule type" value="Genomic_DNA"/>
</dbReference>
<dbReference type="InterPro" id="IPR043502">
    <property type="entry name" value="DNA/RNA_pol_sf"/>
</dbReference>
<keyword evidence="3" id="KW-1185">Reference proteome</keyword>
<evidence type="ECO:0000313" key="3">
    <source>
        <dbReference type="Proteomes" id="UP000478052"/>
    </source>
</evidence>
<proteinExistence type="predicted"/>
<evidence type="ECO:0000259" key="1">
    <source>
        <dbReference type="PROSITE" id="PS50878"/>
    </source>
</evidence>
<dbReference type="AlphaFoldDB" id="A0A6G0VJ72"/>
<feature type="domain" description="Reverse transcriptase" evidence="1">
    <location>
        <begin position="48"/>
        <end position="145"/>
    </location>
</feature>
<protein>
    <submittedName>
        <fullName evidence="2">Reverse transcriptase domain-containing protein</fullName>
    </submittedName>
</protein>
<dbReference type="SUPFAM" id="SSF56672">
    <property type="entry name" value="DNA/RNA polymerases"/>
    <property type="match status" value="1"/>
</dbReference>
<dbReference type="Proteomes" id="UP000478052">
    <property type="component" value="Unassembled WGS sequence"/>
</dbReference>
<evidence type="ECO:0000313" key="2">
    <source>
        <dbReference type="EMBL" id="KAF0690158.1"/>
    </source>
</evidence>
<reference evidence="2 3" key="1">
    <citation type="submission" date="2019-08" db="EMBL/GenBank/DDBJ databases">
        <title>Whole genome of Aphis craccivora.</title>
        <authorList>
            <person name="Voronova N.V."/>
            <person name="Shulinski R.S."/>
            <person name="Bandarenka Y.V."/>
            <person name="Zhorov D.G."/>
            <person name="Warner D."/>
        </authorList>
    </citation>
    <scope>NUCLEOTIDE SEQUENCE [LARGE SCALE GENOMIC DNA]</scope>
    <source>
        <strain evidence="2">180601</strain>
        <tissue evidence="2">Whole Body</tissue>
    </source>
</reference>
<name>A0A6G0VJ72_APHCR</name>
<organism evidence="2 3">
    <name type="scientific">Aphis craccivora</name>
    <name type="common">Cowpea aphid</name>
    <dbReference type="NCBI Taxonomy" id="307492"/>
    <lineage>
        <taxon>Eukaryota</taxon>
        <taxon>Metazoa</taxon>
        <taxon>Ecdysozoa</taxon>
        <taxon>Arthropoda</taxon>
        <taxon>Hexapoda</taxon>
        <taxon>Insecta</taxon>
        <taxon>Pterygota</taxon>
        <taxon>Neoptera</taxon>
        <taxon>Paraneoptera</taxon>
        <taxon>Hemiptera</taxon>
        <taxon>Sternorrhyncha</taxon>
        <taxon>Aphidomorpha</taxon>
        <taxon>Aphidoidea</taxon>
        <taxon>Aphididae</taxon>
        <taxon>Aphidini</taxon>
        <taxon>Aphis</taxon>
        <taxon>Aphis</taxon>
    </lineage>
</organism>
<gene>
    <name evidence="2" type="ORF">FWK35_00035226</name>
</gene>
<dbReference type="CDD" id="cd01647">
    <property type="entry name" value="RT_LTR"/>
    <property type="match status" value="1"/>
</dbReference>
<dbReference type="PANTHER" id="PTHR24559">
    <property type="entry name" value="TRANSPOSON TY3-I GAG-POL POLYPROTEIN"/>
    <property type="match status" value="1"/>
</dbReference>
<dbReference type="PROSITE" id="PS50878">
    <property type="entry name" value="RT_POL"/>
    <property type="match status" value="1"/>
</dbReference>
<keyword evidence="2" id="KW-0548">Nucleotidyltransferase</keyword>
<feature type="non-terminal residue" evidence="2">
    <location>
        <position position="145"/>
    </location>
</feature>
<dbReference type="Gene3D" id="3.30.70.270">
    <property type="match status" value="1"/>
</dbReference>
<comment type="caution">
    <text evidence="2">The sequence shown here is derived from an EMBL/GenBank/DDBJ whole genome shotgun (WGS) entry which is preliminary data.</text>
</comment>
<keyword evidence="2" id="KW-0808">Transferase</keyword>
<sequence length="145" mass="17000">MEGDILTFTNVGNRIIRLKKDQPSIHRRPYRLPHAQQDEINTQIKKLDDNDIIEKSRSPWNSPILLVRNKIDNSGKQKFRIVVDFRALNEVTINEFYPLPNITEILDQLGQCQLFYVLDLSSGFYQIKLEKESRELIAFSTNQCH</sequence>
<keyword evidence="2" id="KW-0695">RNA-directed DNA polymerase</keyword>
<dbReference type="InterPro" id="IPR043128">
    <property type="entry name" value="Rev_trsase/Diguanyl_cyclase"/>
</dbReference>
<dbReference type="Gene3D" id="3.10.10.10">
    <property type="entry name" value="HIV Type 1 Reverse Transcriptase, subunit A, domain 1"/>
    <property type="match status" value="1"/>
</dbReference>
<dbReference type="Pfam" id="PF00078">
    <property type="entry name" value="RVT_1"/>
    <property type="match status" value="1"/>
</dbReference>
<dbReference type="PANTHER" id="PTHR24559:SF444">
    <property type="entry name" value="REVERSE TRANSCRIPTASE DOMAIN-CONTAINING PROTEIN"/>
    <property type="match status" value="1"/>
</dbReference>
<dbReference type="InterPro" id="IPR000477">
    <property type="entry name" value="RT_dom"/>
</dbReference>
<dbReference type="GO" id="GO:0003964">
    <property type="term" value="F:RNA-directed DNA polymerase activity"/>
    <property type="evidence" value="ECO:0007669"/>
    <property type="project" value="UniProtKB-KW"/>
</dbReference>
<accession>A0A6G0VJ72</accession>
<dbReference type="InterPro" id="IPR053134">
    <property type="entry name" value="RNA-dir_DNA_polymerase"/>
</dbReference>
<dbReference type="OrthoDB" id="6628279at2759"/>